<evidence type="ECO:0000256" key="8">
    <source>
        <dbReference type="SAM" id="Phobius"/>
    </source>
</evidence>
<feature type="domain" description="ABC transporter" evidence="9">
    <location>
        <begin position="19"/>
        <end position="276"/>
    </location>
</feature>
<evidence type="ECO:0000256" key="2">
    <source>
        <dbReference type="ARBA" id="ARBA00022448"/>
    </source>
</evidence>
<dbReference type="SMART" id="SM00382">
    <property type="entry name" value="AAA"/>
    <property type="match status" value="1"/>
</dbReference>
<dbReference type="PANTHER" id="PTHR48041">
    <property type="entry name" value="ABC TRANSPORTER G FAMILY MEMBER 28"/>
    <property type="match status" value="1"/>
</dbReference>
<evidence type="ECO:0000256" key="4">
    <source>
        <dbReference type="ARBA" id="ARBA00022741"/>
    </source>
</evidence>
<dbReference type="PROSITE" id="PS00211">
    <property type="entry name" value="ABC_TRANSPORTER_1"/>
    <property type="match status" value="1"/>
</dbReference>
<dbReference type="Pfam" id="PF00005">
    <property type="entry name" value="ABC_tran"/>
    <property type="match status" value="1"/>
</dbReference>
<dbReference type="InterPro" id="IPR013525">
    <property type="entry name" value="ABC2_TM"/>
</dbReference>
<evidence type="ECO:0000313" key="10">
    <source>
        <dbReference type="EMBL" id="KAJ9170847.1"/>
    </source>
</evidence>
<keyword evidence="7 8" id="KW-0472">Membrane</keyword>
<dbReference type="InterPro" id="IPR050352">
    <property type="entry name" value="ABCG_transporters"/>
</dbReference>
<dbReference type="InterPro" id="IPR003593">
    <property type="entry name" value="AAA+_ATPase"/>
</dbReference>
<dbReference type="InterPro" id="IPR027417">
    <property type="entry name" value="P-loop_NTPase"/>
</dbReference>
<dbReference type="InterPro" id="IPR017871">
    <property type="entry name" value="ABC_transporter-like_CS"/>
</dbReference>
<feature type="transmembrane region" description="Helical" evidence="8">
    <location>
        <begin position="534"/>
        <end position="554"/>
    </location>
</feature>
<organism evidence="10 11">
    <name type="scientific">Hevea brasiliensis</name>
    <name type="common">Para rubber tree</name>
    <name type="synonym">Siphonia brasiliensis</name>
    <dbReference type="NCBI Taxonomy" id="3981"/>
    <lineage>
        <taxon>Eukaryota</taxon>
        <taxon>Viridiplantae</taxon>
        <taxon>Streptophyta</taxon>
        <taxon>Embryophyta</taxon>
        <taxon>Tracheophyta</taxon>
        <taxon>Spermatophyta</taxon>
        <taxon>Magnoliopsida</taxon>
        <taxon>eudicotyledons</taxon>
        <taxon>Gunneridae</taxon>
        <taxon>Pentapetalae</taxon>
        <taxon>rosids</taxon>
        <taxon>fabids</taxon>
        <taxon>Malpighiales</taxon>
        <taxon>Euphorbiaceae</taxon>
        <taxon>Crotonoideae</taxon>
        <taxon>Micrandreae</taxon>
        <taxon>Hevea</taxon>
    </lineage>
</organism>
<dbReference type="PROSITE" id="PS50893">
    <property type="entry name" value="ABC_TRANSPORTER_2"/>
    <property type="match status" value="1"/>
</dbReference>
<keyword evidence="2" id="KW-0813">Transport</keyword>
<keyword evidence="11" id="KW-1185">Reference proteome</keyword>
<evidence type="ECO:0000256" key="3">
    <source>
        <dbReference type="ARBA" id="ARBA00022692"/>
    </source>
</evidence>
<evidence type="ECO:0000256" key="6">
    <source>
        <dbReference type="ARBA" id="ARBA00022989"/>
    </source>
</evidence>
<dbReference type="PANTHER" id="PTHR48041:SF100">
    <property type="entry name" value="ABC TRANSPORTER-LIKE"/>
    <property type="match status" value="1"/>
</dbReference>
<evidence type="ECO:0000256" key="5">
    <source>
        <dbReference type="ARBA" id="ARBA00022840"/>
    </source>
</evidence>
<dbReference type="Gene3D" id="3.40.50.300">
    <property type="entry name" value="P-loop containing nucleotide triphosphate hydrolases"/>
    <property type="match status" value="1"/>
</dbReference>
<reference evidence="10 11" key="1">
    <citation type="journal article" date="2023" name="Plant Biotechnol. J.">
        <title>Chromosome-level wild Hevea brasiliensis genome provides new tools for genomic-assisted breeding and valuable loci to elevate rubber yield.</title>
        <authorList>
            <person name="Cheng H."/>
            <person name="Song X."/>
            <person name="Hu Y."/>
            <person name="Wu T."/>
            <person name="Yang Q."/>
            <person name="An Z."/>
            <person name="Feng S."/>
            <person name="Deng Z."/>
            <person name="Wu W."/>
            <person name="Zeng X."/>
            <person name="Tu M."/>
            <person name="Wang X."/>
            <person name="Huang H."/>
        </authorList>
    </citation>
    <scope>NUCLEOTIDE SEQUENCE [LARGE SCALE GENOMIC DNA]</scope>
    <source>
        <strain evidence="10">MT/VB/25A 57/8</strain>
    </source>
</reference>
<dbReference type="InterPro" id="IPR003439">
    <property type="entry name" value="ABC_transporter-like_ATP-bd"/>
</dbReference>
<keyword evidence="4" id="KW-0547">Nucleotide-binding</keyword>
<evidence type="ECO:0000313" key="11">
    <source>
        <dbReference type="Proteomes" id="UP001174677"/>
    </source>
</evidence>
<dbReference type="EMBL" id="JARPOI010000010">
    <property type="protein sequence ID" value="KAJ9170847.1"/>
    <property type="molecule type" value="Genomic_DNA"/>
</dbReference>
<dbReference type="Pfam" id="PF01061">
    <property type="entry name" value="ABC2_membrane"/>
    <property type="match status" value="2"/>
</dbReference>
<feature type="transmembrane region" description="Helical" evidence="8">
    <location>
        <begin position="447"/>
        <end position="466"/>
    </location>
</feature>
<evidence type="ECO:0000259" key="9">
    <source>
        <dbReference type="PROSITE" id="PS50893"/>
    </source>
</evidence>
<evidence type="ECO:0000256" key="7">
    <source>
        <dbReference type="ARBA" id="ARBA00023136"/>
    </source>
</evidence>
<gene>
    <name evidence="10" type="ORF">P3X46_018913</name>
</gene>
<evidence type="ECO:0000256" key="1">
    <source>
        <dbReference type="ARBA" id="ARBA00004141"/>
    </source>
</evidence>
<protein>
    <recommendedName>
        <fullName evidence="9">ABC transporter domain-containing protein</fullName>
    </recommendedName>
</protein>
<keyword evidence="5" id="KW-0067">ATP-binding</keyword>
<proteinExistence type="predicted"/>
<feature type="transmembrane region" description="Helical" evidence="8">
    <location>
        <begin position="368"/>
        <end position="390"/>
    </location>
</feature>
<sequence>MELPRKAPGSAGLKTQYRIRANKVSYKLSSQNDECYFWLLHWKKTTVNGCILRNVSCEARPGEIMAIASPSGAGKTTLLEILAGMIPPSRVSGQVLVNEQPMNARCFRRLLGYITQEEVLFPLLTVEETLLYSARLRLRGEFQATADFRVRELLKELGLEHVANVRIGNESSRGISGGEKRRVSIGVDLVYDPTVLLIDEPTSGLDSASALHVVLLLKSMATNQGKTIILTIHQPGFRILELFDQILSLANGSVLHQGSLHLLEQQLRFAGHSIPRHVNVIEFAFEVTEALIRRNPNLRNVKEAKICYPNGRFKEVLVLVQRFSTVISRTNQLFTARIIQAVVAGVVLGTMFRNATNDPKKLKLQTQIGFFAFSLTFLLASTTEGLPIFLQERRILIKSTSVYWLVGLKREMDGFIYFLLVVWMAFLMSNSFVVCFCALVPNFMMGTSIIAGLMGSFFLFSGYFIAKQDIPDYWIFMHHLSLFKYPFECFLINEYGGGRGKRKCLEIIEGNSYLYGEGFSMQQGLEESKKWSNIGVMLSFILEYRFLCFLILWYRSKRTRLFFQQENWKVE</sequence>
<keyword evidence="6 8" id="KW-1133">Transmembrane helix</keyword>
<feature type="transmembrane region" description="Helical" evidence="8">
    <location>
        <begin position="415"/>
        <end position="440"/>
    </location>
</feature>
<comment type="caution">
    <text evidence="10">The sequence shown here is derived from an EMBL/GenBank/DDBJ whole genome shotgun (WGS) entry which is preliminary data.</text>
</comment>
<dbReference type="SUPFAM" id="SSF52540">
    <property type="entry name" value="P-loop containing nucleoside triphosphate hydrolases"/>
    <property type="match status" value="1"/>
</dbReference>
<dbReference type="Proteomes" id="UP001174677">
    <property type="component" value="Chromosome 10"/>
</dbReference>
<feature type="transmembrane region" description="Helical" evidence="8">
    <location>
        <begin position="338"/>
        <end position="356"/>
    </location>
</feature>
<keyword evidence="3 8" id="KW-0812">Transmembrane</keyword>
<comment type="subcellular location">
    <subcellularLocation>
        <location evidence="1">Membrane</location>
        <topology evidence="1">Multi-pass membrane protein</topology>
    </subcellularLocation>
</comment>
<dbReference type="CDD" id="cd03213">
    <property type="entry name" value="ABCG_EPDR"/>
    <property type="match status" value="1"/>
</dbReference>
<accession>A0ABQ9LUD4</accession>
<name>A0ABQ9LUD4_HEVBR</name>